<dbReference type="AlphaFoldDB" id="A0A9Q9AUU6"/>
<sequence length="519" mass="57844">MGVSTHRFPSDHVAAGKGSLARLPFIGPLPGDIPDDEALIRVSFHFRPFVDCRPWTALSFIIPLSATMYNLSERVQDACDTAISMHEPTLQEFYKEGKDFAGKASIQDADGVDVFANRTSAKRFRMGAVRDLFTTAELKSKQCVVSIRVDMIVIDKPVGGATTKSIGSPEKALMRKNTFPLRPVRPSSDRGYEHDEMVKAVLHTHAGPCVGDHCCDAVLEVPARKVGSLTIGAVDQALPFNPYEAYGARPIAHEDSNLPELPSLTFNDYVSTANFGVANFIKAKDQRIELAIRLVNKIPERVGLHLENYHLPADVVMSVKHCSGQKKLICDKLMDALYHLGVAQNTPFAFTSALFVENEDTMPDWDFHLWILPQFGSSQKMFRFEGGLATYMDIAMVSMGNMKMYMEAHIVPMAREERTAVMMMTPRRELRMSGNATEEQKVAAIMADINRREAEDRAALERITEALQIRAARELERSRPKERQLDRSRLESAEEDSSISSISGSGSGHEELDWVLTDH</sequence>
<gene>
    <name evidence="2" type="ORF">Slin15195_G062640</name>
</gene>
<dbReference type="EMBL" id="CP099422">
    <property type="protein sequence ID" value="USW52945.1"/>
    <property type="molecule type" value="Genomic_DNA"/>
</dbReference>
<evidence type="ECO:0000256" key="1">
    <source>
        <dbReference type="SAM" id="MobiDB-lite"/>
    </source>
</evidence>
<organism evidence="2 3">
    <name type="scientific">Septoria linicola</name>
    <dbReference type="NCBI Taxonomy" id="215465"/>
    <lineage>
        <taxon>Eukaryota</taxon>
        <taxon>Fungi</taxon>
        <taxon>Dikarya</taxon>
        <taxon>Ascomycota</taxon>
        <taxon>Pezizomycotina</taxon>
        <taxon>Dothideomycetes</taxon>
        <taxon>Dothideomycetidae</taxon>
        <taxon>Mycosphaerellales</taxon>
        <taxon>Mycosphaerellaceae</taxon>
        <taxon>Septoria</taxon>
    </lineage>
</organism>
<feature type="region of interest" description="Disordered" evidence="1">
    <location>
        <begin position="475"/>
        <end position="519"/>
    </location>
</feature>
<name>A0A9Q9AUU6_9PEZI</name>
<feature type="compositionally biased region" description="Basic and acidic residues" evidence="1">
    <location>
        <begin position="475"/>
        <end position="492"/>
    </location>
</feature>
<dbReference type="Proteomes" id="UP001056384">
    <property type="component" value="Chromosome 5"/>
</dbReference>
<evidence type="ECO:0000313" key="2">
    <source>
        <dbReference type="EMBL" id="USW52945.1"/>
    </source>
</evidence>
<keyword evidence="3" id="KW-1185">Reference proteome</keyword>
<evidence type="ECO:0000313" key="3">
    <source>
        <dbReference type="Proteomes" id="UP001056384"/>
    </source>
</evidence>
<feature type="compositionally biased region" description="Basic and acidic residues" evidence="1">
    <location>
        <begin position="508"/>
        <end position="519"/>
    </location>
</feature>
<reference evidence="2" key="1">
    <citation type="submission" date="2022-06" db="EMBL/GenBank/DDBJ databases">
        <title>Complete genome sequences of two strains of the flax pathogen Septoria linicola.</title>
        <authorList>
            <person name="Lapalu N."/>
            <person name="Simon A."/>
            <person name="Demenou B."/>
            <person name="Paumier D."/>
            <person name="Guillot M.-P."/>
            <person name="Gout L."/>
            <person name="Valade R."/>
        </authorList>
    </citation>
    <scope>NUCLEOTIDE SEQUENCE</scope>
    <source>
        <strain evidence="2">SE15195</strain>
    </source>
</reference>
<protein>
    <submittedName>
        <fullName evidence="2">Uncharacterized protein</fullName>
    </submittedName>
</protein>
<accession>A0A9Q9AUU6</accession>
<proteinExistence type="predicted"/>